<evidence type="ECO:0000256" key="1">
    <source>
        <dbReference type="SAM" id="MobiDB-lite"/>
    </source>
</evidence>
<protein>
    <submittedName>
        <fullName evidence="3">Heterokaryon incompatibility protein-domain-containing protein</fullName>
    </submittedName>
</protein>
<feature type="domain" description="Heterokaryon incompatibility" evidence="2">
    <location>
        <begin position="21"/>
        <end position="112"/>
    </location>
</feature>
<feature type="region of interest" description="Disordered" evidence="1">
    <location>
        <begin position="257"/>
        <end position="279"/>
    </location>
</feature>
<sequence>MRLLNSESLEFEEFFQNPPPYAILSHTWGAEELSHANMLNRNATIQARQGYAKIRGCCALARKDGYKYVWIDTICIDKTSSAELSEAINSMFNWYRDSSVCYVYLSDVNCTSTGHGWLRSSEDAESFKSSRWFSRGWTLQELIAPARIEFFSCNWVELGTKASLERQLEEATGIRLDVLRGASPSICSAAERMSWASNRHTTRIEDIAYSLLGIFSINMPLLYGEGKNAFFRLQLEILRQNEDYSLFAFPGPWTPGPRTCTAEKRGTQSSLAPSPHHFDPRSLQQALDTANDDEDSRADSRVDSATGMKPSLSWSSFANFRQFSHWTVRERAVFDKISSPATVTNRGLQLDVLAEEWGEHLDLLVWTSFVNIQLDAYLCCLFHREPYSDNASASTDPPPITRRAQGPGLVIVPFEVLKYFRRRTLFVRPYEAPESVLGGLTEVLPCWTCYNSVIWSAEERLVLEDSCPLEGSTTGPSNGSRTAMNETNNVLAVGILRYRLTRRPRKIPDDKWHPPIRIAVLLGHYGSKLWCAVRSKGLFQWRDHRPAWHAYAEFDDEVKRLPPLLTDRVSEITPSGDMVAVSLKYIPNRVPLVVRIEVSLFKAIERHGSYLRVAKLPEVINMEVSSPGTEFAPDP</sequence>
<evidence type="ECO:0000259" key="2">
    <source>
        <dbReference type="Pfam" id="PF06985"/>
    </source>
</evidence>
<dbReference type="PANTHER" id="PTHR10622">
    <property type="entry name" value="HET DOMAIN-CONTAINING PROTEIN"/>
    <property type="match status" value="1"/>
</dbReference>
<feature type="region of interest" description="Disordered" evidence="1">
    <location>
        <begin position="288"/>
        <end position="307"/>
    </location>
</feature>
<dbReference type="AlphaFoldDB" id="A0AA39XZK6"/>
<dbReference type="Proteomes" id="UP001174936">
    <property type="component" value="Unassembled WGS sequence"/>
</dbReference>
<reference evidence="3" key="1">
    <citation type="submission" date="2023-06" db="EMBL/GenBank/DDBJ databases">
        <title>Genome-scale phylogeny and comparative genomics of the fungal order Sordariales.</title>
        <authorList>
            <consortium name="Lawrence Berkeley National Laboratory"/>
            <person name="Hensen N."/>
            <person name="Bonometti L."/>
            <person name="Westerberg I."/>
            <person name="Brannstrom I.O."/>
            <person name="Guillou S."/>
            <person name="Cros-Aarteil S."/>
            <person name="Calhoun S."/>
            <person name="Haridas S."/>
            <person name="Kuo A."/>
            <person name="Mondo S."/>
            <person name="Pangilinan J."/>
            <person name="Riley R."/>
            <person name="Labutti K."/>
            <person name="Andreopoulos B."/>
            <person name="Lipzen A."/>
            <person name="Chen C."/>
            <person name="Yanf M."/>
            <person name="Daum C."/>
            <person name="Ng V."/>
            <person name="Clum A."/>
            <person name="Steindorff A."/>
            <person name="Ohm R."/>
            <person name="Martin F."/>
            <person name="Silar P."/>
            <person name="Natvig D."/>
            <person name="Lalanne C."/>
            <person name="Gautier V."/>
            <person name="Ament-Velasquez S.L."/>
            <person name="Kruys A."/>
            <person name="Hutchinson M.I."/>
            <person name="Powell A.J."/>
            <person name="Barry K."/>
            <person name="Miller A.N."/>
            <person name="Grigoriev I.V."/>
            <person name="Debuchy R."/>
            <person name="Gladieux P."/>
            <person name="Thoren M.H."/>
            <person name="Johannesson H."/>
        </authorList>
    </citation>
    <scope>NUCLEOTIDE SEQUENCE</scope>
    <source>
        <strain evidence="3">SMH2532-1</strain>
    </source>
</reference>
<dbReference type="EMBL" id="JAULSV010000006">
    <property type="protein sequence ID" value="KAK0641895.1"/>
    <property type="molecule type" value="Genomic_DNA"/>
</dbReference>
<keyword evidence="4" id="KW-1185">Reference proteome</keyword>
<gene>
    <name evidence="3" type="ORF">B0T16DRAFT_420703</name>
</gene>
<dbReference type="PANTHER" id="PTHR10622:SF10">
    <property type="entry name" value="HET DOMAIN-CONTAINING PROTEIN"/>
    <property type="match status" value="1"/>
</dbReference>
<proteinExistence type="predicted"/>
<comment type="caution">
    <text evidence="3">The sequence shown here is derived from an EMBL/GenBank/DDBJ whole genome shotgun (WGS) entry which is preliminary data.</text>
</comment>
<dbReference type="Pfam" id="PF06985">
    <property type="entry name" value="HET"/>
    <property type="match status" value="1"/>
</dbReference>
<accession>A0AA39XZK6</accession>
<evidence type="ECO:0000313" key="3">
    <source>
        <dbReference type="EMBL" id="KAK0641895.1"/>
    </source>
</evidence>
<organism evidence="3 4">
    <name type="scientific">Cercophora newfieldiana</name>
    <dbReference type="NCBI Taxonomy" id="92897"/>
    <lineage>
        <taxon>Eukaryota</taxon>
        <taxon>Fungi</taxon>
        <taxon>Dikarya</taxon>
        <taxon>Ascomycota</taxon>
        <taxon>Pezizomycotina</taxon>
        <taxon>Sordariomycetes</taxon>
        <taxon>Sordariomycetidae</taxon>
        <taxon>Sordariales</taxon>
        <taxon>Lasiosphaeriaceae</taxon>
        <taxon>Cercophora</taxon>
    </lineage>
</organism>
<name>A0AA39XZK6_9PEZI</name>
<dbReference type="InterPro" id="IPR010730">
    <property type="entry name" value="HET"/>
</dbReference>
<evidence type="ECO:0000313" key="4">
    <source>
        <dbReference type="Proteomes" id="UP001174936"/>
    </source>
</evidence>